<keyword evidence="2" id="KW-1185">Reference proteome</keyword>
<sequence>MRGGRNGGEKERAERPYSPSVKECDGMWVFGKRFITGNMVRSCHIMGLRSDFWTAFAVLHKIDRIKVSFSILASYLHSHTHTLQENEIGSLTLAQRVERHMGGVFCNLPGCTTHGRVLTRGGTGRGEGERKL</sequence>
<name>A0A3N0Y784_ANAGA</name>
<proteinExistence type="predicted"/>
<evidence type="ECO:0000313" key="1">
    <source>
        <dbReference type="EMBL" id="ROL42055.1"/>
    </source>
</evidence>
<dbReference type="EMBL" id="RJVU01050431">
    <property type="protein sequence ID" value="ROL42055.1"/>
    <property type="molecule type" value="Genomic_DNA"/>
</dbReference>
<evidence type="ECO:0000313" key="2">
    <source>
        <dbReference type="Proteomes" id="UP000281406"/>
    </source>
</evidence>
<comment type="caution">
    <text evidence="1">The sequence shown here is derived from an EMBL/GenBank/DDBJ whole genome shotgun (WGS) entry which is preliminary data.</text>
</comment>
<protein>
    <submittedName>
        <fullName evidence="1">Uncharacterized protein</fullName>
    </submittedName>
</protein>
<dbReference type="AlphaFoldDB" id="A0A3N0Y784"/>
<gene>
    <name evidence="1" type="ORF">DPX16_19502</name>
</gene>
<reference evidence="1 2" key="1">
    <citation type="submission" date="2018-10" db="EMBL/GenBank/DDBJ databases">
        <title>Genome assembly for a Yunnan-Guizhou Plateau 3E fish, Anabarilius grahami (Regan), and its evolutionary and genetic applications.</title>
        <authorList>
            <person name="Jiang W."/>
        </authorList>
    </citation>
    <scope>NUCLEOTIDE SEQUENCE [LARGE SCALE GENOMIC DNA]</scope>
    <source>
        <strain evidence="1">AG-KIZ</strain>
        <tissue evidence="1">Muscle</tissue>
    </source>
</reference>
<dbReference type="Proteomes" id="UP000281406">
    <property type="component" value="Unassembled WGS sequence"/>
</dbReference>
<organism evidence="1 2">
    <name type="scientific">Anabarilius grahami</name>
    <name type="common">Kanglang fish</name>
    <name type="synonym">Barilius grahami</name>
    <dbReference type="NCBI Taxonomy" id="495550"/>
    <lineage>
        <taxon>Eukaryota</taxon>
        <taxon>Metazoa</taxon>
        <taxon>Chordata</taxon>
        <taxon>Craniata</taxon>
        <taxon>Vertebrata</taxon>
        <taxon>Euteleostomi</taxon>
        <taxon>Actinopterygii</taxon>
        <taxon>Neopterygii</taxon>
        <taxon>Teleostei</taxon>
        <taxon>Ostariophysi</taxon>
        <taxon>Cypriniformes</taxon>
        <taxon>Xenocyprididae</taxon>
        <taxon>Xenocypridinae</taxon>
        <taxon>Xenocypridinae incertae sedis</taxon>
        <taxon>Anabarilius</taxon>
    </lineage>
</organism>
<dbReference type="OrthoDB" id="10639863at2759"/>
<accession>A0A3N0Y784</accession>